<feature type="transmembrane region" description="Helical" evidence="2">
    <location>
        <begin position="108"/>
        <end position="125"/>
    </location>
</feature>
<sequence>MDNRDNQTEGDERIDRDGGTSKRGDEPERGRRDDQGGASVIDLAQQPIVAAWTTYLTLLLALVAVGYGLFGILTDAVDEDIAEAEDGIAGFDAAFEAAFSIPLMGTPYLAILLAAFVGAFLGWRLERDRSTAYVAAGLATGVATVVFWTLAALFGTIPLAVSVDIGGLLVNALLAGISAGLVAAGGVWATRTRAPVTLAIEEPSRNAAGGTRGRRTDRETPETRAFDDDRESRDARDRRSDPDNASARDARNERE</sequence>
<feature type="region of interest" description="Disordered" evidence="1">
    <location>
        <begin position="1"/>
        <end position="37"/>
    </location>
</feature>
<keyword evidence="4" id="KW-1185">Reference proteome</keyword>
<feature type="transmembrane region" description="Helical" evidence="2">
    <location>
        <begin position="132"/>
        <end position="157"/>
    </location>
</feature>
<keyword evidence="2" id="KW-1133">Transmembrane helix</keyword>
<proteinExistence type="predicted"/>
<organism evidence="3 4">
    <name type="scientific">Natronorubrum texcoconense</name>
    <dbReference type="NCBI Taxonomy" id="1095776"/>
    <lineage>
        <taxon>Archaea</taxon>
        <taxon>Methanobacteriati</taxon>
        <taxon>Methanobacteriota</taxon>
        <taxon>Stenosarchaea group</taxon>
        <taxon>Halobacteria</taxon>
        <taxon>Halobacteriales</taxon>
        <taxon>Natrialbaceae</taxon>
        <taxon>Natronorubrum</taxon>
    </lineage>
</organism>
<keyword evidence="2" id="KW-0812">Transmembrane</keyword>
<evidence type="ECO:0000313" key="3">
    <source>
        <dbReference type="EMBL" id="SDL05467.1"/>
    </source>
</evidence>
<evidence type="ECO:0000313" key="4">
    <source>
        <dbReference type="Proteomes" id="UP000198882"/>
    </source>
</evidence>
<protein>
    <submittedName>
        <fullName evidence="3">Uncharacterized protein</fullName>
    </submittedName>
</protein>
<dbReference type="STRING" id="1095776.SAMN04515672_0055"/>
<feature type="compositionally biased region" description="Basic and acidic residues" evidence="1">
    <location>
        <begin position="214"/>
        <end position="255"/>
    </location>
</feature>
<keyword evidence="2" id="KW-0472">Membrane</keyword>
<dbReference type="RefSeq" id="WP_090312251.1">
    <property type="nucleotide sequence ID" value="NZ_FNFE01000010.1"/>
</dbReference>
<dbReference type="AlphaFoldDB" id="A0A1G9GXS7"/>
<dbReference type="Proteomes" id="UP000198882">
    <property type="component" value="Unassembled WGS sequence"/>
</dbReference>
<feature type="compositionally biased region" description="Basic and acidic residues" evidence="1">
    <location>
        <begin position="1"/>
        <end position="35"/>
    </location>
</feature>
<feature type="transmembrane region" description="Helical" evidence="2">
    <location>
        <begin position="169"/>
        <end position="189"/>
    </location>
</feature>
<accession>A0A1G9GXS7</accession>
<dbReference type="OrthoDB" id="206217at2157"/>
<dbReference type="EMBL" id="FNFE01000010">
    <property type="protein sequence ID" value="SDL05467.1"/>
    <property type="molecule type" value="Genomic_DNA"/>
</dbReference>
<name>A0A1G9GXS7_9EURY</name>
<feature type="transmembrane region" description="Helical" evidence="2">
    <location>
        <begin position="49"/>
        <end position="70"/>
    </location>
</feature>
<feature type="region of interest" description="Disordered" evidence="1">
    <location>
        <begin position="201"/>
        <end position="255"/>
    </location>
</feature>
<reference evidence="4" key="1">
    <citation type="submission" date="2016-10" db="EMBL/GenBank/DDBJ databases">
        <authorList>
            <person name="Varghese N."/>
            <person name="Submissions S."/>
        </authorList>
    </citation>
    <scope>NUCLEOTIDE SEQUENCE [LARGE SCALE GENOMIC DNA]</scope>
    <source>
        <strain evidence="4">B4,CECT 8067,JCM 17497</strain>
    </source>
</reference>
<evidence type="ECO:0000256" key="1">
    <source>
        <dbReference type="SAM" id="MobiDB-lite"/>
    </source>
</evidence>
<evidence type="ECO:0000256" key="2">
    <source>
        <dbReference type="SAM" id="Phobius"/>
    </source>
</evidence>
<gene>
    <name evidence="3" type="ORF">SAMN04515672_0055</name>
</gene>